<keyword evidence="2" id="KW-0805">Transcription regulation</keyword>
<dbReference type="GO" id="GO:0000160">
    <property type="term" value="P:phosphorelay signal transduction system"/>
    <property type="evidence" value="ECO:0007669"/>
    <property type="project" value="InterPro"/>
</dbReference>
<dbReference type="PROSITE" id="PS00622">
    <property type="entry name" value="HTH_LUXR_1"/>
    <property type="match status" value="1"/>
</dbReference>
<evidence type="ECO:0000259" key="6">
    <source>
        <dbReference type="PROSITE" id="PS50043"/>
    </source>
</evidence>
<reference evidence="8 9" key="1">
    <citation type="submission" date="2014-07" db="EMBL/GenBank/DDBJ databases">
        <title>Biosystematic studies on Modestobacter strains isolated from extreme hyper-arid desert soil and from historic building.</title>
        <authorList>
            <person name="Bukarasam K."/>
            <person name="Bull A."/>
            <person name="Girard G."/>
            <person name="van Wezel G."/>
            <person name="Goodfellow M."/>
        </authorList>
    </citation>
    <scope>NUCLEOTIDE SEQUENCE [LARGE SCALE GENOMIC DNA]</scope>
    <source>
        <strain evidence="8 9">KNN45-2b</strain>
    </source>
</reference>
<keyword evidence="4" id="KW-0804">Transcription</keyword>
<dbReference type="Proteomes" id="UP000029713">
    <property type="component" value="Unassembled WGS sequence"/>
</dbReference>
<dbReference type="CDD" id="cd06170">
    <property type="entry name" value="LuxR_C_like"/>
    <property type="match status" value="1"/>
</dbReference>
<evidence type="ECO:0000313" key="8">
    <source>
        <dbReference type="EMBL" id="KGH46325.1"/>
    </source>
</evidence>
<evidence type="ECO:0000313" key="9">
    <source>
        <dbReference type="Proteomes" id="UP000029713"/>
    </source>
</evidence>
<dbReference type="Gene3D" id="3.40.50.2300">
    <property type="match status" value="1"/>
</dbReference>
<dbReference type="PANTHER" id="PTHR43214">
    <property type="entry name" value="TWO-COMPONENT RESPONSE REGULATOR"/>
    <property type="match status" value="1"/>
</dbReference>
<dbReference type="PROSITE" id="PS50043">
    <property type="entry name" value="HTH_LUXR_2"/>
    <property type="match status" value="1"/>
</dbReference>
<evidence type="ECO:0000256" key="2">
    <source>
        <dbReference type="ARBA" id="ARBA00023015"/>
    </source>
</evidence>
<dbReference type="PROSITE" id="PS50110">
    <property type="entry name" value="RESPONSE_REGULATORY"/>
    <property type="match status" value="1"/>
</dbReference>
<dbReference type="InterPro" id="IPR039420">
    <property type="entry name" value="WalR-like"/>
</dbReference>
<dbReference type="SUPFAM" id="SSF52172">
    <property type="entry name" value="CheY-like"/>
    <property type="match status" value="1"/>
</dbReference>
<dbReference type="EMBL" id="JPMX01000052">
    <property type="protein sequence ID" value="KGH46325.1"/>
    <property type="molecule type" value="Genomic_DNA"/>
</dbReference>
<dbReference type="InterPro" id="IPR016032">
    <property type="entry name" value="Sig_transdc_resp-reg_C-effctor"/>
</dbReference>
<evidence type="ECO:0000256" key="3">
    <source>
        <dbReference type="ARBA" id="ARBA00023125"/>
    </source>
</evidence>
<evidence type="ECO:0000256" key="1">
    <source>
        <dbReference type="ARBA" id="ARBA00022553"/>
    </source>
</evidence>
<evidence type="ECO:0000256" key="5">
    <source>
        <dbReference type="PROSITE-ProRule" id="PRU00169"/>
    </source>
</evidence>
<gene>
    <name evidence="8" type="ORF">IN07_12410</name>
</gene>
<dbReference type="STRING" id="1522368.IN07_12410"/>
<keyword evidence="9" id="KW-1185">Reference proteome</keyword>
<accession>A0A098Y7E2</accession>
<dbReference type="PANTHER" id="PTHR43214:SF24">
    <property type="entry name" value="TRANSCRIPTIONAL REGULATORY PROTEIN NARL-RELATED"/>
    <property type="match status" value="1"/>
</dbReference>
<comment type="caution">
    <text evidence="8">The sequence shown here is derived from an EMBL/GenBank/DDBJ whole genome shotgun (WGS) entry which is preliminary data.</text>
</comment>
<proteinExistence type="predicted"/>
<dbReference type="PRINTS" id="PR00038">
    <property type="entry name" value="HTHLUXR"/>
</dbReference>
<dbReference type="GO" id="GO:0006355">
    <property type="term" value="P:regulation of DNA-templated transcription"/>
    <property type="evidence" value="ECO:0007669"/>
    <property type="project" value="InterPro"/>
</dbReference>
<dbReference type="InterPro" id="IPR058245">
    <property type="entry name" value="NreC/VraR/RcsB-like_REC"/>
</dbReference>
<dbReference type="SMART" id="SM00448">
    <property type="entry name" value="REC"/>
    <property type="match status" value="1"/>
</dbReference>
<keyword evidence="3" id="KW-0238">DNA-binding</keyword>
<organism evidence="8 9">
    <name type="scientific">Modestobacter caceresii</name>
    <dbReference type="NCBI Taxonomy" id="1522368"/>
    <lineage>
        <taxon>Bacteria</taxon>
        <taxon>Bacillati</taxon>
        <taxon>Actinomycetota</taxon>
        <taxon>Actinomycetes</taxon>
        <taxon>Geodermatophilales</taxon>
        <taxon>Geodermatophilaceae</taxon>
        <taxon>Modestobacter</taxon>
    </lineage>
</organism>
<keyword evidence="1 5" id="KW-0597">Phosphoprotein</keyword>
<dbReference type="Pfam" id="PF00072">
    <property type="entry name" value="Response_reg"/>
    <property type="match status" value="1"/>
</dbReference>
<name>A0A098Y7E2_9ACTN</name>
<dbReference type="CDD" id="cd17535">
    <property type="entry name" value="REC_NarL-like"/>
    <property type="match status" value="1"/>
</dbReference>
<dbReference type="Pfam" id="PF00196">
    <property type="entry name" value="GerE"/>
    <property type="match status" value="1"/>
</dbReference>
<protein>
    <submittedName>
        <fullName evidence="8">LuxR family transcriptional regulator</fullName>
    </submittedName>
</protein>
<dbReference type="RefSeq" id="WP_036336097.1">
    <property type="nucleotide sequence ID" value="NZ_JPMX01000052.1"/>
</dbReference>
<dbReference type="InterPro" id="IPR001789">
    <property type="entry name" value="Sig_transdc_resp-reg_receiver"/>
</dbReference>
<evidence type="ECO:0000259" key="7">
    <source>
        <dbReference type="PROSITE" id="PS50110"/>
    </source>
</evidence>
<dbReference type="SUPFAM" id="SSF46894">
    <property type="entry name" value="C-terminal effector domain of the bipartite response regulators"/>
    <property type="match status" value="1"/>
</dbReference>
<feature type="domain" description="HTH luxR-type" evidence="6">
    <location>
        <begin position="147"/>
        <end position="212"/>
    </location>
</feature>
<dbReference type="OrthoDB" id="9808843at2"/>
<dbReference type="GO" id="GO:0003677">
    <property type="term" value="F:DNA binding"/>
    <property type="evidence" value="ECO:0007669"/>
    <property type="project" value="UniProtKB-KW"/>
</dbReference>
<feature type="modified residue" description="4-aspartylphosphate" evidence="5">
    <location>
        <position position="56"/>
    </location>
</feature>
<dbReference type="AlphaFoldDB" id="A0A098Y7E2"/>
<dbReference type="SMART" id="SM00421">
    <property type="entry name" value="HTH_LUXR"/>
    <property type="match status" value="1"/>
</dbReference>
<sequence length="216" mass="22959">MTALRLLLVDDDVLVRSGLRVILESEPDLTVVGDAGSGREALAVAADTDPDVVLMDVRMPDMDGIAATAELVARDPQRPRVLVLTTFEDDDYLFRSLQAGASGFALERSDPDSLVGAIRVVARGTSLVLPDLTRRLIASHAPSRARGPAALPELTGREADVLRLVAGGLSNAEIATELFLSRETVKTHVSSVLLKLGARDRTQAVIAAYESGFMTG</sequence>
<feature type="domain" description="Response regulatory" evidence="7">
    <location>
        <begin position="5"/>
        <end position="122"/>
    </location>
</feature>
<evidence type="ECO:0000256" key="4">
    <source>
        <dbReference type="ARBA" id="ARBA00023163"/>
    </source>
</evidence>
<dbReference type="InterPro" id="IPR011006">
    <property type="entry name" value="CheY-like_superfamily"/>
</dbReference>
<dbReference type="InterPro" id="IPR000792">
    <property type="entry name" value="Tscrpt_reg_LuxR_C"/>
</dbReference>